<dbReference type="PANTHER" id="PTHR30047:SF7">
    <property type="entry name" value="HIGH-AFFINITY CHOLINE TRANSPORT PROTEIN"/>
    <property type="match status" value="1"/>
</dbReference>
<comment type="subcellular location">
    <subcellularLocation>
        <location evidence="1">Cell membrane</location>
        <topology evidence="1">Multi-pass membrane protein</topology>
    </subcellularLocation>
</comment>
<evidence type="ECO:0000256" key="8">
    <source>
        <dbReference type="SAM" id="Phobius"/>
    </source>
</evidence>
<dbReference type="EMBL" id="SHNP01000001">
    <property type="protein sequence ID" value="MCX2972345.1"/>
    <property type="molecule type" value="Genomic_DNA"/>
</dbReference>
<organism evidence="9 10">
    <name type="scientific">Candidatus Seongchinamella marina</name>
    <dbReference type="NCBI Taxonomy" id="2518990"/>
    <lineage>
        <taxon>Bacteria</taxon>
        <taxon>Pseudomonadati</taxon>
        <taxon>Pseudomonadota</taxon>
        <taxon>Gammaproteobacteria</taxon>
        <taxon>Cellvibrionales</taxon>
        <taxon>Halieaceae</taxon>
        <taxon>Seongchinamella</taxon>
    </lineage>
</organism>
<evidence type="ECO:0000256" key="1">
    <source>
        <dbReference type="ARBA" id="ARBA00004651"/>
    </source>
</evidence>
<evidence type="ECO:0000256" key="4">
    <source>
        <dbReference type="ARBA" id="ARBA00022475"/>
    </source>
</evidence>
<dbReference type="InterPro" id="IPR018093">
    <property type="entry name" value="BCCT_CS"/>
</dbReference>
<comment type="similarity">
    <text evidence="2">Belongs to the BCCT transporter (TC 2.A.15) family.</text>
</comment>
<feature type="transmembrane region" description="Helical" evidence="8">
    <location>
        <begin position="402"/>
        <end position="426"/>
    </location>
</feature>
<feature type="transmembrane region" description="Helical" evidence="8">
    <location>
        <begin position="9"/>
        <end position="26"/>
    </location>
</feature>
<keyword evidence="7 8" id="KW-0472">Membrane</keyword>
<sequence>MDANLDKTNFTATLFVIFLVSVPLVLNPEGGAALVQQSYAFIATNFGWLYALAGIGAILVLAWLAFGRYGKVRLGAADETPEYSTYSWIAMLFCAGVGAGLMYWSAIEWAYYYDGPPFGAEPHSVEAAKWASSYGIFHWGFTAWAFYCLPTLAIAYPFYAQKVPVLKYSVGCHYWLEGKEESLPARAMDFLFMIAMIGGAGSSLGFSTPLIAALISRLTGIETGFGLEVGVVLLCVIIFATSVYLGLERGIKRLSDINMFVALVLLAFVFVAGPSLFIVKTSLNSIGTVIQNYVAMSFWTDPFTESRFFEDWTVFYWAWWIAYGPFVGMFVTRISRGRTIRQVIGGMLLYGTLGGALFYMVLGNFSLGLQMSGELDVLAVMAQSDGNQAIVASFDQLPLAGLAIGLFCFVSIIFSATTYDSASYILASSASHRLHPSEDPPRWHRSFWAVALAILPLTLMYIGGIKVAQTSVLVASLPILLTGVLSTIALIKSLQRDHSAQE</sequence>
<dbReference type="InterPro" id="IPR000060">
    <property type="entry name" value="BCCT_transptr"/>
</dbReference>
<keyword evidence="4" id="KW-1003">Cell membrane</keyword>
<feature type="transmembrane region" description="Helical" evidence="8">
    <location>
        <begin position="86"/>
        <end position="107"/>
    </location>
</feature>
<dbReference type="Proteomes" id="UP001143307">
    <property type="component" value="Unassembled WGS sequence"/>
</dbReference>
<feature type="transmembrane region" description="Helical" evidence="8">
    <location>
        <begin position="259"/>
        <end position="279"/>
    </location>
</feature>
<evidence type="ECO:0000256" key="6">
    <source>
        <dbReference type="ARBA" id="ARBA00022989"/>
    </source>
</evidence>
<feature type="transmembrane region" description="Helical" evidence="8">
    <location>
        <begin position="314"/>
        <end position="331"/>
    </location>
</feature>
<dbReference type="Pfam" id="PF02028">
    <property type="entry name" value="BCCT"/>
    <property type="match status" value="1"/>
</dbReference>
<evidence type="ECO:0000256" key="5">
    <source>
        <dbReference type="ARBA" id="ARBA00022692"/>
    </source>
</evidence>
<dbReference type="PANTHER" id="PTHR30047">
    <property type="entry name" value="HIGH-AFFINITY CHOLINE TRANSPORT PROTEIN-RELATED"/>
    <property type="match status" value="1"/>
</dbReference>
<feature type="transmembrane region" description="Helical" evidence="8">
    <location>
        <begin position="227"/>
        <end position="247"/>
    </location>
</feature>
<feature type="transmembrane region" description="Helical" evidence="8">
    <location>
        <begin position="46"/>
        <end position="66"/>
    </location>
</feature>
<keyword evidence="3" id="KW-0813">Transport</keyword>
<dbReference type="RefSeq" id="WP_279251370.1">
    <property type="nucleotide sequence ID" value="NZ_SHNP01000001.1"/>
</dbReference>
<comment type="caution">
    <text evidence="9">The sequence shown here is derived from an EMBL/GenBank/DDBJ whole genome shotgun (WGS) entry which is preliminary data.</text>
</comment>
<evidence type="ECO:0000256" key="2">
    <source>
        <dbReference type="ARBA" id="ARBA00005658"/>
    </source>
</evidence>
<keyword evidence="6 8" id="KW-1133">Transmembrane helix</keyword>
<dbReference type="NCBIfam" id="TIGR00842">
    <property type="entry name" value="bcct"/>
    <property type="match status" value="1"/>
</dbReference>
<evidence type="ECO:0000313" key="9">
    <source>
        <dbReference type="EMBL" id="MCX2972345.1"/>
    </source>
</evidence>
<evidence type="ECO:0000256" key="7">
    <source>
        <dbReference type="ARBA" id="ARBA00023136"/>
    </source>
</evidence>
<evidence type="ECO:0000313" key="10">
    <source>
        <dbReference type="Proteomes" id="UP001143307"/>
    </source>
</evidence>
<proteinExistence type="inferred from homology"/>
<keyword evidence="10" id="KW-1185">Reference proteome</keyword>
<reference evidence="9" key="1">
    <citation type="submission" date="2019-02" db="EMBL/GenBank/DDBJ databases">
        <authorList>
            <person name="Li S.-H."/>
        </authorList>
    </citation>
    <scope>NUCLEOTIDE SEQUENCE</scope>
    <source>
        <strain evidence="9">IMCC8485</strain>
    </source>
</reference>
<keyword evidence="5 8" id="KW-0812">Transmembrane</keyword>
<feature type="transmembrane region" description="Helical" evidence="8">
    <location>
        <begin position="136"/>
        <end position="159"/>
    </location>
</feature>
<gene>
    <name evidence="9" type="ORF">EYC87_01925</name>
</gene>
<feature type="transmembrane region" description="Helical" evidence="8">
    <location>
        <begin position="343"/>
        <end position="362"/>
    </location>
</feature>
<accession>A0ABT3SQX6</accession>
<evidence type="ECO:0000256" key="3">
    <source>
        <dbReference type="ARBA" id="ARBA00022448"/>
    </source>
</evidence>
<name>A0ABT3SQX6_9GAMM</name>
<protein>
    <submittedName>
        <fullName evidence="9">BCCT family transporter</fullName>
    </submittedName>
</protein>
<feature type="transmembrane region" description="Helical" evidence="8">
    <location>
        <begin position="190"/>
        <end position="215"/>
    </location>
</feature>
<feature type="transmembrane region" description="Helical" evidence="8">
    <location>
        <begin position="471"/>
        <end position="491"/>
    </location>
</feature>
<feature type="transmembrane region" description="Helical" evidence="8">
    <location>
        <begin position="447"/>
        <end position="465"/>
    </location>
</feature>
<dbReference type="PROSITE" id="PS01303">
    <property type="entry name" value="BCCT"/>
    <property type="match status" value="1"/>
</dbReference>